<sequence>ISGAGISAESGIPTFRGEGGYWRIYQATDLATPSAFTANPSLIWEFYSYRREFARTKEPNKGHYAVAELEKRFALENKSVIVITQNIDRLHHKAGSKNVLELHGSLYETRCTKCYRIEENWDSPIAPSLAGKGLPDPDTPDARIPVEELPRCKACGGLLRPNVIWFGESLNEDVLDKTWTAMDACDFCLLIGTSSVVYPAAGFAPELATRGVPVAEFNLEDTPATTNLRFHFKGKAGETLPAAIVL</sequence>
<gene>
    <name evidence="5" type="ORF">TRIADDRAFT_24253</name>
</gene>
<protein>
    <recommendedName>
        <fullName evidence="4">Deacetylase sirtuin-type domain-containing protein</fullName>
    </recommendedName>
</protein>
<feature type="binding site" evidence="3">
    <location>
        <position position="152"/>
    </location>
    <ligand>
        <name>Zn(2+)</name>
        <dbReference type="ChEBI" id="CHEBI:29105"/>
    </ligand>
</feature>
<dbReference type="RefSeq" id="XP_002111996.1">
    <property type="nucleotide sequence ID" value="XM_002111960.1"/>
</dbReference>
<dbReference type="Gene3D" id="3.40.50.1220">
    <property type="entry name" value="TPP-binding domain"/>
    <property type="match status" value="1"/>
</dbReference>
<evidence type="ECO:0000256" key="3">
    <source>
        <dbReference type="PROSITE-ProRule" id="PRU00236"/>
    </source>
</evidence>
<dbReference type="EMBL" id="DS985244">
    <property type="protein sequence ID" value="EDV25963.1"/>
    <property type="molecule type" value="Genomic_DNA"/>
</dbReference>
<dbReference type="GO" id="GO:0005634">
    <property type="term" value="C:nucleus"/>
    <property type="evidence" value="ECO:0000318"/>
    <property type="project" value="GO_Central"/>
</dbReference>
<dbReference type="GO" id="GO:0005829">
    <property type="term" value="C:cytosol"/>
    <property type="evidence" value="ECO:0000318"/>
    <property type="project" value="GO_Central"/>
</dbReference>
<dbReference type="CDD" id="cd01412">
    <property type="entry name" value="SIRT5_Af1_CobB"/>
    <property type="match status" value="1"/>
</dbReference>
<dbReference type="GO" id="GO:0061697">
    <property type="term" value="F:protein-glutaryllysine deglutarylase activity"/>
    <property type="evidence" value="ECO:0000318"/>
    <property type="project" value="GO_Central"/>
</dbReference>
<dbReference type="HAMAP" id="MF_01121">
    <property type="entry name" value="Sirtuin_ClassIII"/>
    <property type="match status" value="1"/>
</dbReference>
<dbReference type="Pfam" id="PF02146">
    <property type="entry name" value="SIR2"/>
    <property type="match status" value="1"/>
</dbReference>
<dbReference type="GO" id="GO:0070403">
    <property type="term" value="F:NAD+ binding"/>
    <property type="evidence" value="ECO:0007669"/>
    <property type="project" value="InterPro"/>
</dbReference>
<dbReference type="AlphaFoldDB" id="B3RVB2"/>
<dbReference type="HOGENOM" id="CLU_023643_3_1_1"/>
<dbReference type="GO" id="GO:0046872">
    <property type="term" value="F:metal ion binding"/>
    <property type="evidence" value="ECO:0007669"/>
    <property type="project" value="UniProtKB-KW"/>
</dbReference>
<dbReference type="InterPro" id="IPR003000">
    <property type="entry name" value="Sirtuin"/>
</dbReference>
<keyword evidence="3" id="KW-0862">Zinc</keyword>
<dbReference type="FunCoup" id="B3RVB2">
    <property type="interactions" value="67"/>
</dbReference>
<keyword evidence="1" id="KW-0808">Transferase</keyword>
<dbReference type="GO" id="GO:0005759">
    <property type="term" value="C:mitochondrial matrix"/>
    <property type="evidence" value="ECO:0000318"/>
    <property type="project" value="GO_Central"/>
</dbReference>
<dbReference type="OMA" id="LIHMHGE"/>
<dbReference type="Proteomes" id="UP000009022">
    <property type="component" value="Unassembled WGS sequence"/>
</dbReference>
<keyword evidence="6" id="KW-1185">Reference proteome</keyword>
<keyword evidence="2" id="KW-0520">NAD</keyword>
<dbReference type="Gene3D" id="3.30.1600.10">
    <property type="entry name" value="SIR2/SIRT2 'Small Domain"/>
    <property type="match status" value="1"/>
</dbReference>
<dbReference type="CTD" id="6753209"/>
<dbReference type="GO" id="GO:0036054">
    <property type="term" value="F:protein-malonyllysine demalonylase activity"/>
    <property type="evidence" value="ECO:0000318"/>
    <property type="project" value="GO_Central"/>
</dbReference>
<dbReference type="KEGG" id="tad:TRIADDRAFT_24253"/>
<evidence type="ECO:0000256" key="2">
    <source>
        <dbReference type="ARBA" id="ARBA00023027"/>
    </source>
</evidence>
<dbReference type="InterPro" id="IPR050134">
    <property type="entry name" value="NAD-dep_sirtuin_deacylases"/>
</dbReference>
<evidence type="ECO:0000313" key="6">
    <source>
        <dbReference type="Proteomes" id="UP000009022"/>
    </source>
</evidence>
<dbReference type="GO" id="GO:0005739">
    <property type="term" value="C:mitochondrion"/>
    <property type="evidence" value="ECO:0000318"/>
    <property type="project" value="GO_Central"/>
</dbReference>
<dbReference type="GeneID" id="6753209"/>
<feature type="domain" description="Deacetylase sirtuin-type" evidence="4">
    <location>
        <begin position="1"/>
        <end position="246"/>
    </location>
</feature>
<dbReference type="OrthoDB" id="424302at2759"/>
<evidence type="ECO:0000313" key="5">
    <source>
        <dbReference type="EMBL" id="EDV25963.1"/>
    </source>
</evidence>
<dbReference type="SUPFAM" id="SSF52467">
    <property type="entry name" value="DHS-like NAD/FAD-binding domain"/>
    <property type="match status" value="1"/>
</dbReference>
<dbReference type="PANTHER" id="PTHR11085">
    <property type="entry name" value="NAD-DEPENDENT PROTEIN DEACYLASE SIRTUIN-5, MITOCHONDRIAL-RELATED"/>
    <property type="match status" value="1"/>
</dbReference>
<feature type="active site" description="Proton acceptor" evidence="3">
    <location>
        <position position="103"/>
    </location>
</feature>
<dbReference type="InParanoid" id="B3RVB2"/>
<feature type="non-terminal residue" evidence="5">
    <location>
        <position position="1"/>
    </location>
</feature>
<dbReference type="InterPro" id="IPR026590">
    <property type="entry name" value="Ssirtuin_cat_dom"/>
</dbReference>
<dbReference type="PhylomeDB" id="B3RVB2"/>
<organism evidence="5 6">
    <name type="scientific">Trichoplax adhaerens</name>
    <name type="common">Trichoplax reptans</name>
    <dbReference type="NCBI Taxonomy" id="10228"/>
    <lineage>
        <taxon>Eukaryota</taxon>
        <taxon>Metazoa</taxon>
        <taxon>Placozoa</taxon>
        <taxon>Uniplacotomia</taxon>
        <taxon>Trichoplacea</taxon>
        <taxon>Trichoplacidae</taxon>
        <taxon>Trichoplax</taxon>
    </lineage>
</organism>
<dbReference type="GO" id="GO:0036055">
    <property type="term" value="F:protein-succinyllysine desuccinylase activity"/>
    <property type="evidence" value="ECO:0000318"/>
    <property type="project" value="GO_Central"/>
</dbReference>
<accession>B3RVB2</accession>
<dbReference type="PANTHER" id="PTHR11085:SF10">
    <property type="entry name" value="NAD-DEPENDENT PROTEIN DEACYLASE SIRTUIN-5, MITOCHONDRIAL-RELATED"/>
    <property type="match status" value="1"/>
</dbReference>
<reference evidence="5 6" key="1">
    <citation type="journal article" date="2008" name="Nature">
        <title>The Trichoplax genome and the nature of placozoans.</title>
        <authorList>
            <person name="Srivastava M."/>
            <person name="Begovic E."/>
            <person name="Chapman J."/>
            <person name="Putnam N.H."/>
            <person name="Hellsten U."/>
            <person name="Kawashima T."/>
            <person name="Kuo A."/>
            <person name="Mitros T."/>
            <person name="Salamov A."/>
            <person name="Carpenter M.L."/>
            <person name="Signorovitch A.Y."/>
            <person name="Moreno M.A."/>
            <person name="Kamm K."/>
            <person name="Grimwood J."/>
            <person name="Schmutz J."/>
            <person name="Shapiro H."/>
            <person name="Grigoriev I.V."/>
            <person name="Buss L.W."/>
            <person name="Schierwater B."/>
            <person name="Dellaporta S.L."/>
            <person name="Rokhsar D.S."/>
        </authorList>
    </citation>
    <scope>NUCLEOTIDE SEQUENCE [LARGE SCALE GENOMIC DNA]</scope>
    <source>
        <strain evidence="5 6">Grell-BS-1999</strain>
    </source>
</reference>
<keyword evidence="3" id="KW-0479">Metal-binding</keyword>
<dbReference type="InterPro" id="IPR029035">
    <property type="entry name" value="DHS-like_NAD/FAD-binding_dom"/>
</dbReference>
<dbReference type="InterPro" id="IPR026591">
    <property type="entry name" value="Sirtuin_cat_small_dom_sf"/>
</dbReference>
<dbReference type="eggNOG" id="KOG2684">
    <property type="taxonomic scope" value="Eukaryota"/>
</dbReference>
<dbReference type="STRING" id="10228.B3RVB2"/>
<feature type="binding site" evidence="3">
    <location>
        <position position="155"/>
    </location>
    <ligand>
        <name>Zn(2+)</name>
        <dbReference type="ChEBI" id="CHEBI:29105"/>
    </ligand>
</feature>
<dbReference type="PROSITE" id="PS50305">
    <property type="entry name" value="SIRTUIN"/>
    <property type="match status" value="1"/>
</dbReference>
<proteinExistence type="inferred from homology"/>
<feature type="binding site" evidence="3">
    <location>
        <position position="114"/>
    </location>
    <ligand>
        <name>Zn(2+)</name>
        <dbReference type="ChEBI" id="CHEBI:29105"/>
    </ligand>
</feature>
<evidence type="ECO:0000259" key="4">
    <source>
        <dbReference type="PROSITE" id="PS50305"/>
    </source>
</evidence>
<dbReference type="GO" id="GO:0017136">
    <property type="term" value="F:histone deacetylase activity, NAD-dependent"/>
    <property type="evidence" value="ECO:0000318"/>
    <property type="project" value="GO_Central"/>
</dbReference>
<name>B3RVB2_TRIAD</name>
<feature type="binding site" evidence="3">
    <location>
        <position position="111"/>
    </location>
    <ligand>
        <name>Zn(2+)</name>
        <dbReference type="ChEBI" id="CHEBI:29105"/>
    </ligand>
</feature>
<dbReference type="InterPro" id="IPR027546">
    <property type="entry name" value="Sirtuin_class_III"/>
</dbReference>
<evidence type="ECO:0000256" key="1">
    <source>
        <dbReference type="ARBA" id="ARBA00022679"/>
    </source>
</evidence>